<sequence>MQSQCVQLFGDSGSCILSSAKHDLSGVPHGSILGPRLFNIFINGTPSTISSKLMLYADNLKLIGQALSCEDHTLLQNNIGLLDQWAETWLLKFNVANSCTMSFTLVKSATINVIVSQVTHFTLNPHNLVNRA</sequence>
<reference evidence="1" key="1">
    <citation type="submission" date="2023-07" db="EMBL/GenBank/DDBJ databases">
        <title>Chromosome-level genome assembly of Artemia franciscana.</title>
        <authorList>
            <person name="Jo E."/>
        </authorList>
    </citation>
    <scope>NUCLEOTIDE SEQUENCE</scope>
    <source>
        <tissue evidence="1">Whole body</tissue>
    </source>
</reference>
<dbReference type="AlphaFoldDB" id="A0AA88IQU0"/>
<dbReference type="Proteomes" id="UP001187531">
    <property type="component" value="Unassembled WGS sequence"/>
</dbReference>
<evidence type="ECO:0000313" key="1">
    <source>
        <dbReference type="EMBL" id="KAK2725027.1"/>
    </source>
</evidence>
<comment type="caution">
    <text evidence="1">The sequence shown here is derived from an EMBL/GenBank/DDBJ whole genome shotgun (WGS) entry which is preliminary data.</text>
</comment>
<dbReference type="PANTHER" id="PTHR33332">
    <property type="entry name" value="REVERSE TRANSCRIPTASE DOMAIN-CONTAINING PROTEIN"/>
    <property type="match status" value="1"/>
</dbReference>
<organism evidence="1 2">
    <name type="scientific">Artemia franciscana</name>
    <name type="common">Brine shrimp</name>
    <name type="synonym">Artemia sanfranciscana</name>
    <dbReference type="NCBI Taxonomy" id="6661"/>
    <lineage>
        <taxon>Eukaryota</taxon>
        <taxon>Metazoa</taxon>
        <taxon>Ecdysozoa</taxon>
        <taxon>Arthropoda</taxon>
        <taxon>Crustacea</taxon>
        <taxon>Branchiopoda</taxon>
        <taxon>Anostraca</taxon>
        <taxon>Artemiidae</taxon>
        <taxon>Artemia</taxon>
    </lineage>
</organism>
<evidence type="ECO:0008006" key="3">
    <source>
        <dbReference type="Google" id="ProtNLM"/>
    </source>
</evidence>
<proteinExistence type="predicted"/>
<name>A0AA88IQU0_ARTSF</name>
<accession>A0AA88IQU0</accession>
<evidence type="ECO:0000313" key="2">
    <source>
        <dbReference type="Proteomes" id="UP001187531"/>
    </source>
</evidence>
<protein>
    <recommendedName>
        <fullName evidence="3">Reverse transcriptase domain-containing protein</fullName>
    </recommendedName>
</protein>
<dbReference type="EMBL" id="JAVRJZ010000003">
    <property type="protein sequence ID" value="KAK2725027.1"/>
    <property type="molecule type" value="Genomic_DNA"/>
</dbReference>
<gene>
    <name evidence="1" type="ORF">QYM36_001472</name>
</gene>
<keyword evidence="2" id="KW-1185">Reference proteome</keyword>
<feature type="non-terminal residue" evidence="1">
    <location>
        <position position="132"/>
    </location>
</feature>